<organism evidence="1 2">
    <name type="scientific">Cryomyces antarcticus</name>
    <dbReference type="NCBI Taxonomy" id="329879"/>
    <lineage>
        <taxon>Eukaryota</taxon>
        <taxon>Fungi</taxon>
        <taxon>Dikarya</taxon>
        <taxon>Ascomycota</taxon>
        <taxon>Pezizomycotina</taxon>
        <taxon>Dothideomycetes</taxon>
        <taxon>Dothideomycetes incertae sedis</taxon>
        <taxon>Cryomyces</taxon>
    </lineage>
</organism>
<evidence type="ECO:0000313" key="2">
    <source>
        <dbReference type="Proteomes" id="UP001357485"/>
    </source>
</evidence>
<proteinExistence type="predicted"/>
<evidence type="ECO:0000313" key="1">
    <source>
        <dbReference type="EMBL" id="KAK5289432.1"/>
    </source>
</evidence>
<dbReference type="PANTHER" id="PTHR24148">
    <property type="entry name" value="ANKYRIN REPEAT DOMAIN-CONTAINING PROTEIN 39 HOMOLOG-RELATED"/>
    <property type="match status" value="1"/>
</dbReference>
<reference evidence="1 2" key="1">
    <citation type="submission" date="2023-08" db="EMBL/GenBank/DDBJ databases">
        <title>Black Yeasts Isolated from many extreme environments.</title>
        <authorList>
            <person name="Coleine C."/>
            <person name="Stajich J.E."/>
            <person name="Selbmann L."/>
        </authorList>
    </citation>
    <scope>NUCLEOTIDE SEQUENCE [LARGE SCALE GENOMIC DNA]</scope>
    <source>
        <strain evidence="1 2">CCFEE 536</strain>
    </source>
</reference>
<gene>
    <name evidence="1" type="ORF">LTR16_002976</name>
</gene>
<protein>
    <recommendedName>
        <fullName evidence="3">Heterokaryon incompatibility domain-containing protein</fullName>
    </recommendedName>
</protein>
<sequence length="385" mass="43545">MWGDAEVCWNWVGLASEWIRTNGCYLMRSYPMAGVYNAYLMHSMHTGAKDTDSLSFLWLMGLTRQFEAIDPRDRVFALLGLPTTDADPDHDPLFMEPDYAVPLLQIYKRLAIRIIHQSRNLKILTAVQHGPLLKEEFPSWVPQWHYSYTHTVAPSDPGVNHAAAADVPLFLEDLHAGSANTLTATGLSIDTISEASRVMSDEDFSLPGTDHLHQIWAEHIEKLDAYSTRESLEKVYCWTVTAGKDWYGMLVEDSDSHWADFLTYWRKVDPPDSSLVSTYEQRSCDAAHNESQDGDADRFLEAASNACSGRRIFITSKGHIGLGPAALRTDDRVCVLFGSIVPFVLRRRNAHFQLVGECYVNSLMQGEAISEWRKGHLTDEEFELR</sequence>
<dbReference type="EMBL" id="JAVRRA010000272">
    <property type="protein sequence ID" value="KAK5289432.1"/>
    <property type="molecule type" value="Genomic_DNA"/>
</dbReference>
<dbReference type="InterPro" id="IPR052895">
    <property type="entry name" value="HetReg/Transcr_Mod"/>
</dbReference>
<keyword evidence="2" id="KW-1185">Reference proteome</keyword>
<comment type="caution">
    <text evidence="1">The sequence shown here is derived from an EMBL/GenBank/DDBJ whole genome shotgun (WGS) entry which is preliminary data.</text>
</comment>
<accession>A0ABR0M7D7</accession>
<evidence type="ECO:0008006" key="3">
    <source>
        <dbReference type="Google" id="ProtNLM"/>
    </source>
</evidence>
<dbReference type="PANTHER" id="PTHR24148:SF64">
    <property type="entry name" value="HETEROKARYON INCOMPATIBILITY DOMAIN-CONTAINING PROTEIN"/>
    <property type="match status" value="1"/>
</dbReference>
<dbReference type="Pfam" id="PF26639">
    <property type="entry name" value="Het-6_barrel"/>
    <property type="match status" value="1"/>
</dbReference>
<name>A0ABR0M7D7_9PEZI</name>
<dbReference type="Proteomes" id="UP001357485">
    <property type="component" value="Unassembled WGS sequence"/>
</dbReference>